<dbReference type="Proteomes" id="UP000701801">
    <property type="component" value="Unassembled WGS sequence"/>
</dbReference>
<feature type="domain" description="FAS1" evidence="3">
    <location>
        <begin position="99"/>
        <end position="245"/>
    </location>
</feature>
<feature type="region of interest" description="Disordered" evidence="2">
    <location>
        <begin position="59"/>
        <end position="101"/>
    </location>
</feature>
<organism evidence="4 5">
    <name type="scientific">Hymenoscyphus albidus</name>
    <dbReference type="NCBI Taxonomy" id="595503"/>
    <lineage>
        <taxon>Eukaryota</taxon>
        <taxon>Fungi</taxon>
        <taxon>Dikarya</taxon>
        <taxon>Ascomycota</taxon>
        <taxon>Pezizomycotina</taxon>
        <taxon>Leotiomycetes</taxon>
        <taxon>Helotiales</taxon>
        <taxon>Helotiaceae</taxon>
        <taxon>Hymenoscyphus</taxon>
    </lineage>
</organism>
<dbReference type="AlphaFoldDB" id="A0A9N9LNZ9"/>
<dbReference type="InterPro" id="IPR040200">
    <property type="entry name" value="Mug57-like"/>
</dbReference>
<dbReference type="InterPro" id="IPR036378">
    <property type="entry name" value="FAS1_dom_sf"/>
</dbReference>
<name>A0A9N9LNZ9_9HELO</name>
<evidence type="ECO:0000313" key="4">
    <source>
        <dbReference type="EMBL" id="CAG8974946.1"/>
    </source>
</evidence>
<protein>
    <recommendedName>
        <fullName evidence="3">FAS1 domain-containing protein</fullName>
    </recommendedName>
</protein>
<dbReference type="EMBL" id="CAJVRM010000118">
    <property type="protein sequence ID" value="CAG8974946.1"/>
    <property type="molecule type" value="Genomic_DNA"/>
</dbReference>
<sequence length="248" mass="27389">MIQILLGENHDSETIRHNPSTTIPIKFAGDTKTTPSAAMKYLPILSLLLTTITALKLQPPNQQHQQHPMSNPPNLGPAIPPPPSNDPSDTNPPPSDSAPIILSDILGSSRKINIFAGFTRDFAPISQRFEDRSLNTTILAPLNSAIMALPRKPWEDPAEYEKLGEQAYEGGDGQGRAQENLRRFVESHVVPDAWEKGLKYKTLAGDEVWWERKGGQRIIQPGNIEVDSVSESTANGEVWVLKGVRNYK</sequence>
<dbReference type="OrthoDB" id="5551751at2759"/>
<comment type="caution">
    <text evidence="4">The sequence shown here is derived from an EMBL/GenBank/DDBJ whole genome shotgun (WGS) entry which is preliminary data.</text>
</comment>
<dbReference type="PANTHER" id="PTHR28156:SF1">
    <property type="entry name" value="FAS1 DOMAIN-CONTAINING PROTEIN YDR262W"/>
    <property type="match status" value="1"/>
</dbReference>
<dbReference type="SUPFAM" id="SSF82153">
    <property type="entry name" value="FAS1 domain"/>
    <property type="match status" value="1"/>
</dbReference>
<proteinExistence type="predicted"/>
<evidence type="ECO:0000256" key="1">
    <source>
        <dbReference type="ARBA" id="ARBA00022729"/>
    </source>
</evidence>
<dbReference type="PROSITE" id="PS50213">
    <property type="entry name" value="FAS1"/>
    <property type="match status" value="1"/>
</dbReference>
<evidence type="ECO:0000259" key="3">
    <source>
        <dbReference type="PROSITE" id="PS50213"/>
    </source>
</evidence>
<evidence type="ECO:0000256" key="2">
    <source>
        <dbReference type="SAM" id="MobiDB-lite"/>
    </source>
</evidence>
<keyword evidence="5" id="KW-1185">Reference proteome</keyword>
<dbReference type="PANTHER" id="PTHR28156">
    <property type="entry name" value="FAS1 DOMAIN-CONTAINING PROTEIN YDR262W"/>
    <property type="match status" value="1"/>
</dbReference>
<gene>
    <name evidence="4" type="ORF">HYALB_00007623</name>
</gene>
<dbReference type="Gene3D" id="2.30.180.10">
    <property type="entry name" value="FAS1 domain"/>
    <property type="match status" value="1"/>
</dbReference>
<accession>A0A9N9LNZ9</accession>
<feature type="compositionally biased region" description="Pro residues" evidence="2">
    <location>
        <begin position="70"/>
        <end position="96"/>
    </location>
</feature>
<evidence type="ECO:0000313" key="5">
    <source>
        <dbReference type="Proteomes" id="UP000701801"/>
    </source>
</evidence>
<feature type="compositionally biased region" description="Low complexity" evidence="2">
    <location>
        <begin position="59"/>
        <end position="69"/>
    </location>
</feature>
<dbReference type="InterPro" id="IPR000782">
    <property type="entry name" value="FAS1_domain"/>
</dbReference>
<keyword evidence="1" id="KW-0732">Signal</keyword>
<reference evidence="4" key="1">
    <citation type="submission" date="2021-07" db="EMBL/GenBank/DDBJ databases">
        <authorList>
            <person name="Durling M."/>
        </authorList>
    </citation>
    <scope>NUCLEOTIDE SEQUENCE</scope>
</reference>